<gene>
    <name evidence="3" type="primary">LOC109396676</name>
</gene>
<evidence type="ECO:0000313" key="3">
    <source>
        <dbReference type="RefSeq" id="XP_019524243.1"/>
    </source>
</evidence>
<proteinExistence type="predicted"/>
<organism evidence="2 3">
    <name type="scientific">Hipposideros armiger</name>
    <name type="common">Great Himalayan leaf-nosed bat</name>
    <dbReference type="NCBI Taxonomy" id="186990"/>
    <lineage>
        <taxon>Eukaryota</taxon>
        <taxon>Metazoa</taxon>
        <taxon>Chordata</taxon>
        <taxon>Craniata</taxon>
        <taxon>Vertebrata</taxon>
        <taxon>Euteleostomi</taxon>
        <taxon>Mammalia</taxon>
        <taxon>Eutheria</taxon>
        <taxon>Laurasiatheria</taxon>
        <taxon>Chiroptera</taxon>
        <taxon>Yinpterochiroptera</taxon>
        <taxon>Rhinolophoidea</taxon>
        <taxon>Hipposideridae</taxon>
        <taxon>Hipposideros</taxon>
    </lineage>
</organism>
<protein>
    <submittedName>
        <fullName evidence="3">Uncharacterized protein LOC109396676</fullName>
    </submittedName>
</protein>
<evidence type="ECO:0000256" key="1">
    <source>
        <dbReference type="SAM" id="MobiDB-lite"/>
    </source>
</evidence>
<reference evidence="3" key="1">
    <citation type="submission" date="2025-08" db="UniProtKB">
        <authorList>
            <consortium name="RefSeq"/>
        </authorList>
    </citation>
    <scope>IDENTIFICATION</scope>
    <source>
        <tissue evidence="3">Muscle</tissue>
    </source>
</reference>
<feature type="region of interest" description="Disordered" evidence="1">
    <location>
        <begin position="125"/>
        <end position="148"/>
    </location>
</feature>
<name>A0A8B7TKW2_HIPAR</name>
<dbReference type="KEGG" id="hai:109396676"/>
<dbReference type="Proteomes" id="UP000694851">
    <property type="component" value="Unplaced"/>
</dbReference>
<dbReference type="RefSeq" id="XP_019524243.1">
    <property type="nucleotide sequence ID" value="XM_019668698.1"/>
</dbReference>
<accession>A0A8B7TKW2</accession>
<evidence type="ECO:0000313" key="2">
    <source>
        <dbReference type="Proteomes" id="UP000694851"/>
    </source>
</evidence>
<dbReference type="GeneID" id="109396676"/>
<keyword evidence="2" id="KW-1185">Reference proteome</keyword>
<dbReference type="AlphaFoldDB" id="A0A8B7TKW2"/>
<sequence>MEATSVRKSYRVCTSNLRTDSQSTRNWKRDSQIDEIAPCPRLAGVAPLDHQGEPGPALSLGATALGARIWSQGKKPRSIEKQFTFVQHEGFIRLLQSEVRLKQRNITQLHSPWLYSEHEINMTKEKKTPRRIKSKVGPPVCLSTSSQEEKAKEREELELIRDFLCDEAFIKMPELWSPEISRLKNTYRRMAALPSSLGTADPMLKVLWTSPYVLLFI</sequence>